<dbReference type="Proteomes" id="UP000683360">
    <property type="component" value="Unassembled WGS sequence"/>
</dbReference>
<sequence length="157" mass="18197">MSKVRVENSLYLCPRSELRIPCVNVQGQSWESPVFMSKVRAKNSLCSCPTPELRKHLCSCSRSELRIPCVYVQRKSWESPVFMYEERFEHPVPSHQLQEQGIAMKCRESQQEFKPYALTIQKEVVKLSETKIFSGGVISPQTITNFRKELSQLYGFC</sequence>
<dbReference type="EMBL" id="CAJPWZ010003291">
    <property type="protein sequence ID" value="CAG2256048.1"/>
    <property type="molecule type" value="Genomic_DNA"/>
</dbReference>
<protein>
    <submittedName>
        <fullName evidence="1">Uncharacterized protein</fullName>
    </submittedName>
</protein>
<evidence type="ECO:0000313" key="2">
    <source>
        <dbReference type="Proteomes" id="UP000683360"/>
    </source>
</evidence>
<evidence type="ECO:0000313" key="1">
    <source>
        <dbReference type="EMBL" id="CAG2256048.1"/>
    </source>
</evidence>
<keyword evidence="2" id="KW-1185">Reference proteome</keyword>
<dbReference type="AlphaFoldDB" id="A0A8S3VLT5"/>
<name>A0A8S3VLT5_MYTED</name>
<organism evidence="1 2">
    <name type="scientific">Mytilus edulis</name>
    <name type="common">Blue mussel</name>
    <dbReference type="NCBI Taxonomy" id="6550"/>
    <lineage>
        <taxon>Eukaryota</taxon>
        <taxon>Metazoa</taxon>
        <taxon>Spiralia</taxon>
        <taxon>Lophotrochozoa</taxon>
        <taxon>Mollusca</taxon>
        <taxon>Bivalvia</taxon>
        <taxon>Autobranchia</taxon>
        <taxon>Pteriomorphia</taxon>
        <taxon>Mytilida</taxon>
        <taxon>Mytiloidea</taxon>
        <taxon>Mytilidae</taxon>
        <taxon>Mytilinae</taxon>
        <taxon>Mytilus</taxon>
    </lineage>
</organism>
<proteinExistence type="predicted"/>
<accession>A0A8S3VLT5</accession>
<comment type="caution">
    <text evidence="1">The sequence shown here is derived from an EMBL/GenBank/DDBJ whole genome shotgun (WGS) entry which is preliminary data.</text>
</comment>
<dbReference type="OrthoDB" id="10601762at2759"/>
<gene>
    <name evidence="1" type="ORF">MEDL_67414</name>
</gene>
<reference evidence="1" key="1">
    <citation type="submission" date="2021-03" db="EMBL/GenBank/DDBJ databases">
        <authorList>
            <person name="Bekaert M."/>
        </authorList>
    </citation>
    <scope>NUCLEOTIDE SEQUENCE</scope>
</reference>